<reference evidence="2 3" key="1">
    <citation type="journal article" date="2014" name="Genome Announc.">
        <title>Draft genome sequences of eight enterohepatic helicobacter species isolated from both laboratory and wild rodents.</title>
        <authorList>
            <person name="Sheh A."/>
            <person name="Shen Z."/>
            <person name="Fox J.G."/>
        </authorList>
    </citation>
    <scope>NUCLEOTIDE SEQUENCE [LARGE SCALE GENOMIC DNA]</scope>
    <source>
        <strain evidence="2 3">MIT 97-6194</strain>
    </source>
</reference>
<dbReference type="EMBL" id="QBIU01000001">
    <property type="protein sequence ID" value="MWV69555.1"/>
    <property type="molecule type" value="Genomic_DNA"/>
</dbReference>
<reference evidence="2" key="3">
    <citation type="submission" date="2018-04" db="EMBL/GenBank/DDBJ databases">
        <authorList>
            <person name="Sheh A."/>
            <person name="Shen Z."/>
            <person name="Mannion A.J."/>
            <person name="Fox J.G."/>
        </authorList>
    </citation>
    <scope>NUCLEOTIDE SEQUENCE</scope>
    <source>
        <strain evidence="2">MIT 97-6194</strain>
    </source>
</reference>
<dbReference type="EMBL" id="JRMP02000041">
    <property type="protein sequence ID" value="TLD91456.1"/>
    <property type="molecule type" value="Genomic_DNA"/>
</dbReference>
<proteinExistence type="predicted"/>
<accession>A0A347VTE8</accession>
<dbReference type="AlphaFoldDB" id="A0A347VTE8"/>
<dbReference type="Proteomes" id="UP000477070">
    <property type="component" value="Unassembled WGS sequence"/>
</dbReference>
<dbReference type="Proteomes" id="UP000029714">
    <property type="component" value="Unassembled WGS sequence"/>
</dbReference>
<protein>
    <submittedName>
        <fullName evidence="2">Uncharacterized protein</fullName>
    </submittedName>
</protein>
<comment type="caution">
    <text evidence="2">The sequence shown here is derived from an EMBL/GenBank/DDBJ whole genome shotgun (WGS) entry which is preliminary data.</text>
</comment>
<reference evidence="2 3" key="2">
    <citation type="journal article" date="2016" name="Infect. Immun.">
        <title>Helicobacter saguini, a Novel Helicobacter Isolated from Cotton-Top Tamarins with Ulcerative Colitis, Has Proinflammatory Properties and Induces Typhlocolitis and Dysplasia in Gnotobiotic IL-10-/- Mice.</title>
        <authorList>
            <person name="Shen Z."/>
            <person name="Mannion A."/>
            <person name="Whary M.T."/>
            <person name="Muthupalani S."/>
            <person name="Sheh A."/>
            <person name="Feng Y."/>
            <person name="Gong G."/>
            <person name="Vandamme P."/>
            <person name="Holcombe H.R."/>
            <person name="Paster B.J."/>
            <person name="Fox J.G."/>
        </authorList>
    </citation>
    <scope>NUCLEOTIDE SEQUENCE [LARGE SCALE GENOMIC DNA]</scope>
    <source>
        <strain evidence="2 3">MIT 97-6194</strain>
    </source>
</reference>
<dbReference type="RefSeq" id="WP_118949218.1">
    <property type="nucleotide sequence ID" value="NZ_JRMP02000041.1"/>
</dbReference>
<keyword evidence="3" id="KW-1185">Reference proteome</keyword>
<name>A0A347VTE8_9HELI</name>
<evidence type="ECO:0000313" key="2">
    <source>
        <dbReference type="EMBL" id="TLD91456.1"/>
    </source>
</evidence>
<evidence type="ECO:0000313" key="3">
    <source>
        <dbReference type="Proteomes" id="UP000029714"/>
    </source>
</evidence>
<gene>
    <name evidence="1" type="ORF">DCO61_05915</name>
    <name evidence="2" type="ORF">LS64_011995</name>
</gene>
<evidence type="ECO:0000313" key="4">
    <source>
        <dbReference type="Proteomes" id="UP000477070"/>
    </source>
</evidence>
<evidence type="ECO:0000313" key="1">
    <source>
        <dbReference type="EMBL" id="MWV69555.1"/>
    </source>
</evidence>
<organism evidence="2 3">
    <name type="scientific">Helicobacter saguini</name>
    <dbReference type="NCBI Taxonomy" id="1548018"/>
    <lineage>
        <taxon>Bacteria</taxon>
        <taxon>Pseudomonadati</taxon>
        <taxon>Campylobacterota</taxon>
        <taxon>Epsilonproteobacteria</taxon>
        <taxon>Campylobacterales</taxon>
        <taxon>Helicobacteraceae</taxon>
        <taxon>Helicobacter</taxon>
    </lineage>
</organism>
<reference evidence="1 4" key="4">
    <citation type="submission" date="2019-12" db="EMBL/GenBank/DDBJ databases">
        <title>Multi-Generational Helicobacter saguini Isolates.</title>
        <authorList>
            <person name="Mannion A."/>
            <person name="Shen Z."/>
            <person name="Fox J.G."/>
        </authorList>
    </citation>
    <scope>NUCLEOTIDE SEQUENCE [LARGE SCALE GENOMIC DNA]</scope>
    <source>
        <strain evidence="1">16-048</strain>
        <strain evidence="4">16-048 (F4)</strain>
    </source>
</reference>
<sequence>MVSDKQKENSLNAIKDLRLMLDSLESGINEYAKDSKNTKARDNLVNIVRNEFQRKSFNLYDNVRTID</sequence>